<feature type="compositionally biased region" description="Pro residues" evidence="4">
    <location>
        <begin position="426"/>
        <end position="440"/>
    </location>
</feature>
<dbReference type="EMBL" id="ML220163">
    <property type="protein sequence ID" value="TGZ76900.1"/>
    <property type="molecule type" value="Genomic_DNA"/>
</dbReference>
<name>A0A4S2MIZ5_9PEZI</name>
<dbReference type="SMART" id="SM00361">
    <property type="entry name" value="RRM_1"/>
    <property type="match status" value="1"/>
</dbReference>
<evidence type="ECO:0000256" key="2">
    <source>
        <dbReference type="ARBA" id="ARBA00022884"/>
    </source>
</evidence>
<sequence length="981" mass="106434">MLLLFPLLEKMANGPLSLTANNFPPLQQTQTSFEQPKGFIDMAATGPSMVNNFSFENGPFVGGRGRNGPRFKDRIQGDPTCIIFIGGLDSSIPDAAIREVFGGFGQITSLARKSRNAMHDSEYAFLAFQNPQQAQCALQCREIDVMGKRLTIKPRIRSAFHQNRMSPNPHMPGNSPLRPQQQDYLRDTTNHSQARVLNMKKIRQASSSPVLQPGSQDPPPRHTERIANGQNPYSSMRNTPRLLSKVLTVVNIPPDMNPYDLYHLFGGVSAVDGCYIHQWPDNYGRRYGHLMMKSFFFAQKAFENLNGFTLGDYVLEVSYKKDNEPAYVHGQESVLDYPSLPLSPPTQLLYDTVDVAGLGEHPSPPNVYHQTSVAPAHEGLDTRFIDAVNLEYSMTDNTGNTRPSKRNSQHDPNYLNPGWRPGQYPQQPPPQGFAPPPPGPGYMAGPVHGQHPGMNQGCGYDHTYQYHGYGAPQGHPQHPNVQAPGPQYYGPPHAQFHRPHFHHGQPAGFNPIAPPFNGQGFAHSFQPLTQNNINNVPVGSMPPSSSGSFSMEFPQQHPQNVESPLFRNNTPGNISPDVSYTVNPSSQASVANSEKTYIEEPIVIPPTDKPEDPYNLYVKNLPNDVSDAEDLKDLFKEFGEITSTCLPCYDFEGPGGRKPPKGSGFVAFKKSEDAAKALEQMNKKMVRGKRLFVSYYESKGKRTERIIQIFAKTTSSKGSPASSVARLASNTQGPPSSPPAKDSTGFDTQPTPVAQGSPENVVVSTPRVQEPVVVSSTTTPTKDVGPPPMMATLVNGNEVVVKPPAQQTASASSSAALTPINMNVDPFDASANHPEKEQDADGEGRKDPENSAPANSTCGRRVSLAAIDEGTEENTPTSIAVPGSARSSVRGGSSRKRNVKPAAPSTPRNQSRNGSPGASKSKLPIPAPSPKTSSASLHLLAEKKAGEDASAPSLGLSKKTNQLGQGARKPRKRKNAPKPAN</sequence>
<feature type="region of interest" description="Disordered" evidence="4">
    <location>
        <begin position="157"/>
        <end position="187"/>
    </location>
</feature>
<feature type="domain" description="RRM" evidence="5">
    <location>
        <begin position="245"/>
        <end position="322"/>
    </location>
</feature>
<feature type="compositionally biased region" description="Polar residues" evidence="4">
    <location>
        <begin position="204"/>
        <end position="215"/>
    </location>
</feature>
<dbReference type="Gene3D" id="3.30.70.330">
    <property type="match status" value="3"/>
</dbReference>
<organism evidence="6 7">
    <name type="scientific">Ascodesmis nigricans</name>
    <dbReference type="NCBI Taxonomy" id="341454"/>
    <lineage>
        <taxon>Eukaryota</taxon>
        <taxon>Fungi</taxon>
        <taxon>Dikarya</taxon>
        <taxon>Ascomycota</taxon>
        <taxon>Pezizomycotina</taxon>
        <taxon>Pezizomycetes</taxon>
        <taxon>Pezizales</taxon>
        <taxon>Ascodesmidaceae</taxon>
        <taxon>Ascodesmis</taxon>
    </lineage>
</organism>
<evidence type="ECO:0000313" key="7">
    <source>
        <dbReference type="Proteomes" id="UP000298138"/>
    </source>
</evidence>
<accession>A0A4S2MIZ5</accession>
<dbReference type="InterPro" id="IPR003954">
    <property type="entry name" value="RRM_euk-type"/>
</dbReference>
<dbReference type="PROSITE" id="PS50102">
    <property type="entry name" value="RRM"/>
    <property type="match status" value="3"/>
</dbReference>
<protein>
    <recommendedName>
        <fullName evidence="5">RRM domain-containing protein</fullName>
    </recommendedName>
</protein>
<reference evidence="6 7" key="1">
    <citation type="submission" date="2019-04" db="EMBL/GenBank/DDBJ databases">
        <title>Comparative genomics and transcriptomics to analyze fruiting body development in filamentous ascomycetes.</title>
        <authorList>
            <consortium name="DOE Joint Genome Institute"/>
            <person name="Lutkenhaus R."/>
            <person name="Traeger S."/>
            <person name="Breuer J."/>
            <person name="Kuo A."/>
            <person name="Lipzen A."/>
            <person name="Pangilinan J."/>
            <person name="Dilworth D."/>
            <person name="Sandor L."/>
            <person name="Poggeler S."/>
            <person name="Barry K."/>
            <person name="Grigoriev I.V."/>
            <person name="Nowrousian M."/>
        </authorList>
    </citation>
    <scope>NUCLEOTIDE SEQUENCE [LARGE SCALE GENOMIC DNA]</scope>
    <source>
        <strain evidence="6 7">CBS 389.68</strain>
    </source>
</reference>
<feature type="region of interest" description="Disordered" evidence="4">
    <location>
        <begin position="395"/>
        <end position="507"/>
    </location>
</feature>
<feature type="compositionally biased region" description="Polar residues" evidence="4">
    <location>
        <begin position="228"/>
        <end position="237"/>
    </location>
</feature>
<dbReference type="InterPro" id="IPR035979">
    <property type="entry name" value="RBD_domain_sf"/>
</dbReference>
<dbReference type="InterPro" id="IPR012677">
    <property type="entry name" value="Nucleotide-bd_a/b_plait_sf"/>
</dbReference>
<dbReference type="Pfam" id="PF00076">
    <property type="entry name" value="RRM_1"/>
    <property type="match status" value="3"/>
</dbReference>
<feature type="compositionally biased region" description="Low complexity" evidence="4">
    <location>
        <begin position="771"/>
        <end position="781"/>
    </location>
</feature>
<feature type="region of interest" description="Disordered" evidence="4">
    <location>
        <begin position="202"/>
        <end position="237"/>
    </location>
</feature>
<feature type="compositionally biased region" description="Basic residues" evidence="4">
    <location>
        <begin position="968"/>
        <end position="981"/>
    </location>
</feature>
<gene>
    <name evidence="6" type="ORF">EX30DRAFT_224887</name>
</gene>
<evidence type="ECO:0000256" key="1">
    <source>
        <dbReference type="ARBA" id="ARBA00022737"/>
    </source>
</evidence>
<dbReference type="InParanoid" id="A0A4S2MIZ5"/>
<dbReference type="CDD" id="cd00590">
    <property type="entry name" value="RRM_SF"/>
    <property type="match status" value="1"/>
</dbReference>
<keyword evidence="1" id="KW-0677">Repeat</keyword>
<dbReference type="AlphaFoldDB" id="A0A4S2MIZ5"/>
<dbReference type="STRING" id="341454.A0A4S2MIZ5"/>
<evidence type="ECO:0000313" key="6">
    <source>
        <dbReference type="EMBL" id="TGZ76900.1"/>
    </source>
</evidence>
<feature type="compositionally biased region" description="Basic and acidic residues" evidence="4">
    <location>
        <begin position="833"/>
        <end position="849"/>
    </location>
</feature>
<dbReference type="Proteomes" id="UP000298138">
    <property type="component" value="Unassembled WGS sequence"/>
</dbReference>
<feature type="compositionally biased region" description="Low complexity" evidence="4">
    <location>
        <begin position="883"/>
        <end position="892"/>
    </location>
</feature>
<evidence type="ECO:0000256" key="4">
    <source>
        <dbReference type="SAM" id="MobiDB-lite"/>
    </source>
</evidence>
<keyword evidence="2 3" id="KW-0694">RNA-binding</keyword>
<feature type="compositionally biased region" description="Polar residues" evidence="4">
    <location>
        <begin position="716"/>
        <end position="734"/>
    </location>
</feature>
<dbReference type="SMART" id="SM00360">
    <property type="entry name" value="RRM"/>
    <property type="match status" value="3"/>
</dbReference>
<feature type="domain" description="RRM" evidence="5">
    <location>
        <begin position="81"/>
        <end position="157"/>
    </location>
</feature>
<feature type="domain" description="RRM" evidence="5">
    <location>
        <begin position="614"/>
        <end position="698"/>
    </location>
</feature>
<dbReference type="SUPFAM" id="SSF54928">
    <property type="entry name" value="RNA-binding domain, RBD"/>
    <property type="match status" value="2"/>
</dbReference>
<dbReference type="GO" id="GO:0003723">
    <property type="term" value="F:RNA binding"/>
    <property type="evidence" value="ECO:0007669"/>
    <property type="project" value="UniProtKB-UniRule"/>
</dbReference>
<keyword evidence="7" id="KW-1185">Reference proteome</keyword>
<feature type="compositionally biased region" description="Polar residues" evidence="4">
    <location>
        <begin position="906"/>
        <end position="918"/>
    </location>
</feature>
<dbReference type="InterPro" id="IPR000504">
    <property type="entry name" value="RRM_dom"/>
</dbReference>
<proteinExistence type="predicted"/>
<dbReference type="OrthoDB" id="439808at2759"/>
<feature type="region of interest" description="Disordered" evidence="4">
    <location>
        <begin position="716"/>
        <end position="981"/>
    </location>
</feature>
<evidence type="ECO:0000259" key="5">
    <source>
        <dbReference type="PROSITE" id="PS50102"/>
    </source>
</evidence>
<dbReference type="PANTHER" id="PTHR24012">
    <property type="entry name" value="RNA BINDING PROTEIN"/>
    <property type="match status" value="1"/>
</dbReference>
<feature type="compositionally biased region" description="Polar residues" evidence="4">
    <location>
        <begin position="745"/>
        <end position="767"/>
    </location>
</feature>
<evidence type="ECO:0000256" key="3">
    <source>
        <dbReference type="PROSITE-ProRule" id="PRU00176"/>
    </source>
</evidence>